<dbReference type="EMBL" id="VTPC01089613">
    <property type="protein sequence ID" value="KAF2885808.1"/>
    <property type="molecule type" value="Genomic_DNA"/>
</dbReference>
<dbReference type="AlphaFoldDB" id="A0A8K0G4Y1"/>
<name>A0A8K0G4Y1_IGNLU</name>
<dbReference type="Proteomes" id="UP000801492">
    <property type="component" value="Unassembled WGS sequence"/>
</dbReference>
<sequence>MHQFLEDYNRIVCYTLLDHSMGLSNASVFKAIWEREHSRIATSKQFLMVEFFRECKFSRSEYIQCLHLILASEHALHLINSVHNNFLCWLSWSLKSRNIYKCNRIPVLLRCVKFIDVTISDIRDTCGYFKFNVDVVILLKCIKPEKLGTEYSHEISEFILKLENDPKLNIENLDNLELIPKLSYRRLINSAPEELLDLNPVIKRKREILNQVPTLFVLSKYRFQKSLQTFYNVQYVSEFRRIVRKLNLPSSIKKTLCYEPPIYYE</sequence>
<evidence type="ECO:0000313" key="1">
    <source>
        <dbReference type="EMBL" id="KAF2885808.1"/>
    </source>
</evidence>
<keyword evidence="2" id="KW-1185">Reference proteome</keyword>
<accession>A0A8K0G4Y1</accession>
<comment type="caution">
    <text evidence="1">The sequence shown here is derived from an EMBL/GenBank/DDBJ whole genome shotgun (WGS) entry which is preliminary data.</text>
</comment>
<proteinExistence type="predicted"/>
<evidence type="ECO:0008006" key="3">
    <source>
        <dbReference type="Google" id="ProtNLM"/>
    </source>
</evidence>
<evidence type="ECO:0000313" key="2">
    <source>
        <dbReference type="Proteomes" id="UP000801492"/>
    </source>
</evidence>
<reference evidence="1" key="1">
    <citation type="submission" date="2019-08" db="EMBL/GenBank/DDBJ databases">
        <title>The genome of the North American firefly Photinus pyralis.</title>
        <authorList>
            <consortium name="Photinus pyralis genome working group"/>
            <person name="Fallon T.R."/>
            <person name="Sander Lower S.E."/>
            <person name="Weng J.-K."/>
        </authorList>
    </citation>
    <scope>NUCLEOTIDE SEQUENCE</scope>
    <source>
        <strain evidence="1">TRF0915ILg1</strain>
        <tissue evidence="1">Whole body</tissue>
    </source>
</reference>
<protein>
    <recommendedName>
        <fullName evidence="3">SOCS box domain-containing protein</fullName>
    </recommendedName>
</protein>
<organism evidence="1 2">
    <name type="scientific">Ignelater luminosus</name>
    <name type="common">Cucubano</name>
    <name type="synonym">Pyrophorus luminosus</name>
    <dbReference type="NCBI Taxonomy" id="2038154"/>
    <lineage>
        <taxon>Eukaryota</taxon>
        <taxon>Metazoa</taxon>
        <taxon>Ecdysozoa</taxon>
        <taxon>Arthropoda</taxon>
        <taxon>Hexapoda</taxon>
        <taxon>Insecta</taxon>
        <taxon>Pterygota</taxon>
        <taxon>Neoptera</taxon>
        <taxon>Endopterygota</taxon>
        <taxon>Coleoptera</taxon>
        <taxon>Polyphaga</taxon>
        <taxon>Elateriformia</taxon>
        <taxon>Elateroidea</taxon>
        <taxon>Elateridae</taxon>
        <taxon>Agrypninae</taxon>
        <taxon>Pyrophorini</taxon>
        <taxon>Ignelater</taxon>
    </lineage>
</organism>
<gene>
    <name evidence="1" type="ORF">ILUMI_20365</name>
</gene>